<sequence>MAKISSSFFTLFYYFLFNFVPIWTAYFSQFSSLRQPDRDPCYDSAGRPVRCVPDFINAAFGKPIVASSTCGTNGKPSRFCLLEESQDGTMRERCEICDAEDLTLAHPAQLLTDLNNPDNLTCWVSEPTTTTTTNISPLNVTLTLNLGKKFESNNRGRTWIPMQFYSSQCENIYKRPKDAKITRENEQEARCTDARSLSPLSNRIAFATLEGRPSALEFEQSPVLQDWVTATDIKIVFNRLSTDQNQMYWLEENIQRFRRDNNNSIFEIGEGNFLNSKFGEQILKERYFYAMAELAVGGRCKCNGHASRCVIDRMGRYACDCKHATTGLDCEKCRPFHYDRPWARAGADDANPCIACNCNLHSRKCRFNAELYRLSGYQSGGVCLNCRHNTAGRNCHYCKLGYFRDQNKPITHRKACKPCLCHPIGSISRNCNQTSGQCICKLGVDGPTCNRCAKGFQQSQSPVTPCIRPPPAENALFDSKNSANKEECDKCKASSTRLTHKRFCKNDYAFHLQVIGRELINGWAKYYIKIISILKNEIKNEDFGKENNFNLIEPGEEMALWLSEKLLECKCPKIKVGRKYLIMGQYKYSTTPTTSTDFTINNNEYSSKNKLKNLILNPNHSILIDWSLSLADKFERFERRHYREKCLKIKKVEEEKEEENNLNTTIETLINNEENIKIEKIKKKGGVEEEENRI</sequence>
<dbReference type="Proteomes" id="UP001497535">
    <property type="component" value="Unassembled WGS sequence"/>
</dbReference>
<accession>A0ACB1A6B7</accession>
<protein>
    <submittedName>
        <fullName evidence="1">Uncharacterized protein</fullName>
    </submittedName>
</protein>
<evidence type="ECO:0000313" key="2">
    <source>
        <dbReference type="Proteomes" id="UP001497535"/>
    </source>
</evidence>
<keyword evidence="2" id="KW-1185">Reference proteome</keyword>
<organism evidence="1 2">
    <name type="scientific">Meloidogyne enterolobii</name>
    <name type="common">Root-knot nematode worm</name>
    <name type="synonym">Meloidogyne mayaguensis</name>
    <dbReference type="NCBI Taxonomy" id="390850"/>
    <lineage>
        <taxon>Eukaryota</taxon>
        <taxon>Metazoa</taxon>
        <taxon>Ecdysozoa</taxon>
        <taxon>Nematoda</taxon>
        <taxon>Chromadorea</taxon>
        <taxon>Rhabditida</taxon>
        <taxon>Tylenchina</taxon>
        <taxon>Tylenchomorpha</taxon>
        <taxon>Tylenchoidea</taxon>
        <taxon>Meloidogynidae</taxon>
        <taxon>Meloidogyninae</taxon>
        <taxon>Meloidogyne</taxon>
    </lineage>
</organism>
<dbReference type="EMBL" id="CAVMJV010000060">
    <property type="protein sequence ID" value="CAK5086309.1"/>
    <property type="molecule type" value="Genomic_DNA"/>
</dbReference>
<reference evidence="1" key="1">
    <citation type="submission" date="2023-11" db="EMBL/GenBank/DDBJ databases">
        <authorList>
            <person name="Poullet M."/>
        </authorList>
    </citation>
    <scope>NUCLEOTIDE SEQUENCE</scope>
    <source>
        <strain evidence="1">E1834</strain>
    </source>
</reference>
<name>A0ACB1A6B7_MELEN</name>
<comment type="caution">
    <text evidence="1">The sequence shown here is derived from an EMBL/GenBank/DDBJ whole genome shotgun (WGS) entry which is preliminary data.</text>
</comment>
<evidence type="ECO:0000313" key="1">
    <source>
        <dbReference type="EMBL" id="CAK5086309.1"/>
    </source>
</evidence>
<proteinExistence type="predicted"/>
<gene>
    <name evidence="1" type="ORF">MENTE1834_LOCUS33801</name>
</gene>